<dbReference type="SMART" id="SM00986">
    <property type="entry name" value="UDG"/>
    <property type="match status" value="1"/>
</dbReference>
<name>A0ABQ5T4L1_9CAUL</name>
<dbReference type="SUPFAM" id="SSF52141">
    <property type="entry name" value="Uracil-DNA glycosylase-like"/>
    <property type="match status" value="1"/>
</dbReference>
<dbReference type="SMART" id="SM00987">
    <property type="entry name" value="UreE_C"/>
    <property type="match status" value="1"/>
</dbReference>
<organism evidence="2 3">
    <name type="scientific">Brevundimonas intermedia</name>
    <dbReference type="NCBI Taxonomy" id="74315"/>
    <lineage>
        <taxon>Bacteria</taxon>
        <taxon>Pseudomonadati</taxon>
        <taxon>Pseudomonadota</taxon>
        <taxon>Alphaproteobacteria</taxon>
        <taxon>Caulobacterales</taxon>
        <taxon>Caulobacteraceae</taxon>
        <taxon>Brevundimonas</taxon>
    </lineage>
</organism>
<dbReference type="InterPro" id="IPR026353">
    <property type="entry name" value="Hypoxan-DNA_Glyclase"/>
</dbReference>
<proteinExistence type="predicted"/>
<accession>A0ABQ5T4L1</accession>
<dbReference type="InterPro" id="IPR036895">
    <property type="entry name" value="Uracil-DNA_glycosylase-like_sf"/>
</dbReference>
<reference evidence="2" key="1">
    <citation type="journal article" date="2014" name="Int. J. Syst. Evol. Microbiol.">
        <title>Complete genome of a new Firmicutes species belonging to the dominant human colonic microbiota ('Ruminococcus bicirculans') reveals two chromosomes and a selective capacity to utilize plant glucans.</title>
        <authorList>
            <consortium name="NISC Comparative Sequencing Program"/>
            <person name="Wegmann U."/>
            <person name="Louis P."/>
            <person name="Goesmann A."/>
            <person name="Henrissat B."/>
            <person name="Duncan S.H."/>
            <person name="Flint H.J."/>
        </authorList>
    </citation>
    <scope>NUCLEOTIDE SEQUENCE</scope>
    <source>
        <strain evidence="2">VKM B-1499</strain>
    </source>
</reference>
<dbReference type="Proteomes" id="UP001143509">
    <property type="component" value="Unassembled WGS sequence"/>
</dbReference>
<comment type="caution">
    <text evidence="2">The sequence shown here is derived from an EMBL/GenBank/DDBJ whole genome shotgun (WGS) entry which is preliminary data.</text>
</comment>
<keyword evidence="3" id="KW-1185">Reference proteome</keyword>
<evidence type="ECO:0000313" key="3">
    <source>
        <dbReference type="Proteomes" id="UP001143509"/>
    </source>
</evidence>
<dbReference type="EMBL" id="BSFD01000001">
    <property type="protein sequence ID" value="GLK47097.1"/>
    <property type="molecule type" value="Genomic_DNA"/>
</dbReference>
<gene>
    <name evidence="2" type="ORF">GCM10017620_00700</name>
</gene>
<evidence type="ECO:0000259" key="1">
    <source>
        <dbReference type="SMART" id="SM00986"/>
    </source>
</evidence>
<dbReference type="Gene3D" id="3.40.470.10">
    <property type="entry name" value="Uracil-DNA glycosylase-like domain"/>
    <property type="match status" value="1"/>
</dbReference>
<evidence type="ECO:0000313" key="2">
    <source>
        <dbReference type="EMBL" id="GLK47097.1"/>
    </source>
</evidence>
<feature type="domain" description="Uracil-DNA glycosylase-like" evidence="1">
    <location>
        <begin position="14"/>
        <end position="165"/>
    </location>
</feature>
<sequence>MTDPLQDDRRIGFPPVVDADTRLLILGSLPGEASLKAEQYYAHPRNGFWPLIGGVLDEPLTSLPYADRLERLKARGVGLWDVIASAERSGSLDAAIRSPEAADLCGLVESLPRLRAVAFNGGLAAKLGRRILADLGGAGLIDLPSSSPAHAISLSAKATSWAILRKFLPEKPAA</sequence>
<dbReference type="RefSeq" id="WP_271163492.1">
    <property type="nucleotide sequence ID" value="NZ_BSFD01000001.1"/>
</dbReference>
<protein>
    <submittedName>
        <fullName evidence="2">DNA-deoxyinosine glycosylase</fullName>
    </submittedName>
</protein>
<dbReference type="NCBIfam" id="TIGR04274">
    <property type="entry name" value="hypoxanDNAglyco"/>
    <property type="match status" value="1"/>
</dbReference>
<dbReference type="CDD" id="cd10032">
    <property type="entry name" value="UDG-F6_HDG"/>
    <property type="match status" value="1"/>
</dbReference>
<dbReference type="Pfam" id="PF03167">
    <property type="entry name" value="UDG"/>
    <property type="match status" value="1"/>
</dbReference>
<dbReference type="InterPro" id="IPR005122">
    <property type="entry name" value="Uracil-DNA_glycosylase-like"/>
</dbReference>
<reference evidence="2" key="2">
    <citation type="submission" date="2023-01" db="EMBL/GenBank/DDBJ databases">
        <authorList>
            <person name="Sun Q."/>
            <person name="Evtushenko L."/>
        </authorList>
    </citation>
    <scope>NUCLEOTIDE SEQUENCE</scope>
    <source>
        <strain evidence="2">VKM B-1499</strain>
    </source>
</reference>